<sequence length="506" mass="54327">MKTTSTTIRSLAVVAVLTALLPGLGVAPSAMAETVASDDTALCASMTTDIHQSVNPTTGASLLTRWTGEIESAASRHGFTERRGVAFKASATQQPGLVPVHRLVKKGQFVWIPDKPHSSEFARAVTVYGYTDQGVNFYAAPHTIDCGAGVEVFRRGGTHRATADPGYGAALLADGWVAEGPKYWGTAAGPGGPPIPPPVTPPLPPQPGPEDGIFSIAVIPDTQQEVFADRPDGTNSRFSGRTRWLVDNEDRYDLRYVVHSGDVVNWDTPDHAQYEVARKGIRVLEDARLETSLAIGNHDTAAVGPGGSAADHTRTRQLVRDTSTFNAYFPTTANAGLEGTFEPGKIDNNFHTFEAGGVDWLVLTLELWPRVEAVQWARGVVAAHPRHNVIINTHAYLTADGSIAQNSDYGVSSPQYLYDNLVKVCPNIKMVFSGHVGQAAAREDTGVNGNRIFSYLGAFHSNVTNPVRILEIDTRAGTLKSAIHAPSLGAIWTQYDRSTSGLEVIR</sequence>
<dbReference type="PANTHER" id="PTHR43143">
    <property type="entry name" value="METALLOPHOSPHOESTERASE, CALCINEURIN SUPERFAMILY"/>
    <property type="match status" value="1"/>
</dbReference>
<dbReference type="SUPFAM" id="SSF56300">
    <property type="entry name" value="Metallo-dependent phosphatases"/>
    <property type="match status" value="1"/>
</dbReference>
<name>A0A7X1NQN1_9MICC</name>
<feature type="signal peptide" evidence="1">
    <location>
        <begin position="1"/>
        <end position="32"/>
    </location>
</feature>
<dbReference type="PANTHER" id="PTHR43143:SF5">
    <property type="entry name" value="SECRETED PROTEIN"/>
    <property type="match status" value="1"/>
</dbReference>
<dbReference type="InterPro" id="IPR029052">
    <property type="entry name" value="Metallo-depent_PP-like"/>
</dbReference>
<proteinExistence type="predicted"/>
<evidence type="ECO:0000313" key="3">
    <source>
        <dbReference type="EMBL" id="MPY11038.1"/>
    </source>
</evidence>
<reference evidence="4" key="1">
    <citation type="submission" date="2019-07" db="EMBL/GenBank/DDBJ databases">
        <title>Arthrobacter KR32 sp. nov., isolated from mountain cheese made of cows milk.</title>
        <authorList>
            <person name="Flegler A."/>
        </authorList>
    </citation>
    <scope>NUCLEOTIDE SEQUENCE [LARGE SCALE GENOMIC DNA]</scope>
    <source>
        <strain evidence="4">KR32</strain>
    </source>
</reference>
<dbReference type="Proteomes" id="UP000326464">
    <property type="component" value="Unassembled WGS sequence"/>
</dbReference>
<evidence type="ECO:0000313" key="4">
    <source>
        <dbReference type="Proteomes" id="UP000326464"/>
    </source>
</evidence>
<evidence type="ECO:0000259" key="2">
    <source>
        <dbReference type="Pfam" id="PF18885"/>
    </source>
</evidence>
<organism evidence="3 4">
    <name type="scientific">Arthrobacter bussei</name>
    <dbReference type="NCBI Taxonomy" id="2594179"/>
    <lineage>
        <taxon>Bacteria</taxon>
        <taxon>Bacillati</taxon>
        <taxon>Actinomycetota</taxon>
        <taxon>Actinomycetes</taxon>
        <taxon>Micrococcales</taxon>
        <taxon>Micrococcaceae</taxon>
        <taxon>Arthrobacter</taxon>
    </lineage>
</organism>
<keyword evidence="4" id="KW-1185">Reference proteome</keyword>
<feature type="domain" description="DUF5648" evidence="2">
    <location>
        <begin position="50"/>
        <end position="184"/>
    </location>
</feature>
<dbReference type="Gene3D" id="3.60.21.10">
    <property type="match status" value="1"/>
</dbReference>
<dbReference type="InterPro" id="IPR043708">
    <property type="entry name" value="DUF5648"/>
</dbReference>
<dbReference type="InterPro" id="IPR051918">
    <property type="entry name" value="STPP_CPPED1"/>
</dbReference>
<evidence type="ECO:0000256" key="1">
    <source>
        <dbReference type="SAM" id="SignalP"/>
    </source>
</evidence>
<keyword evidence="1" id="KW-0732">Signal</keyword>
<feature type="chain" id="PRO_5030518389" evidence="1">
    <location>
        <begin position="33"/>
        <end position="506"/>
    </location>
</feature>
<dbReference type="OrthoDB" id="9772095at2"/>
<comment type="caution">
    <text evidence="3">The sequence shown here is derived from an EMBL/GenBank/DDBJ whole genome shotgun (WGS) entry which is preliminary data.</text>
</comment>
<dbReference type="Pfam" id="PF18885">
    <property type="entry name" value="DUF5648"/>
    <property type="match status" value="1"/>
</dbReference>
<accession>A0A7X1NQN1</accession>
<dbReference type="AlphaFoldDB" id="A0A7X1NQN1"/>
<dbReference type="RefSeq" id="WP_152814741.1">
    <property type="nucleotide sequence ID" value="NZ_VJXX01000002.1"/>
</dbReference>
<dbReference type="EMBL" id="VJXX01000002">
    <property type="protein sequence ID" value="MPY11038.1"/>
    <property type="molecule type" value="Genomic_DNA"/>
</dbReference>
<gene>
    <name evidence="3" type="ORF">FNH21_09955</name>
</gene>
<protein>
    <submittedName>
        <fullName evidence="3">Metallophosphoesterase</fullName>
    </submittedName>
</protein>